<name>A0A2S0NCA4_9HYPH</name>
<protein>
    <submittedName>
        <fullName evidence="1">Uncharacterized protein</fullName>
    </submittedName>
</protein>
<dbReference type="KEGG" id="phr:C6569_11645"/>
<evidence type="ECO:0000313" key="2">
    <source>
        <dbReference type="Proteomes" id="UP000237889"/>
    </source>
</evidence>
<gene>
    <name evidence="1" type="ORF">C6569_11645</name>
</gene>
<sequence length="156" mass="16711">MVLAATATGAEAGPVFERLSGRAAAGDPCFARAYDADHLRRNPRQKVVRIHLARERVDVADENNPQRFTVRIGFRLRVDRDSYETNAVCTGDGPAADCTGEGDTGAFRLALAGEALRIEVERLEVEGARGSSPDLAVSDDRVFLLRPAAASACAAR</sequence>
<dbReference type="Proteomes" id="UP000237889">
    <property type="component" value="Chromosome"/>
</dbReference>
<proteinExistence type="predicted"/>
<reference evidence="1 2" key="1">
    <citation type="submission" date="2018-03" db="EMBL/GenBank/DDBJ databases">
        <title>Genome sequencing of Phreatobacter sp.</title>
        <authorList>
            <person name="Kim S.-J."/>
            <person name="Heo J."/>
            <person name="Kwon S.-W."/>
        </authorList>
    </citation>
    <scope>NUCLEOTIDE SEQUENCE [LARGE SCALE GENOMIC DNA]</scope>
    <source>
        <strain evidence="1 2">S-12</strain>
    </source>
</reference>
<evidence type="ECO:0000313" key="1">
    <source>
        <dbReference type="EMBL" id="AVO45666.1"/>
    </source>
</evidence>
<organism evidence="1 2">
    <name type="scientific">Phreatobacter cathodiphilus</name>
    <dbReference type="NCBI Taxonomy" id="1868589"/>
    <lineage>
        <taxon>Bacteria</taxon>
        <taxon>Pseudomonadati</taxon>
        <taxon>Pseudomonadota</taxon>
        <taxon>Alphaproteobacteria</taxon>
        <taxon>Hyphomicrobiales</taxon>
        <taxon>Phreatobacteraceae</taxon>
        <taxon>Phreatobacter</taxon>
    </lineage>
</organism>
<keyword evidence="2" id="KW-1185">Reference proteome</keyword>
<dbReference type="EMBL" id="CP027668">
    <property type="protein sequence ID" value="AVO45666.1"/>
    <property type="molecule type" value="Genomic_DNA"/>
</dbReference>
<dbReference type="AlphaFoldDB" id="A0A2S0NCA4"/>
<accession>A0A2S0NCA4</accession>